<accession>A0ABS5HYZ9</accession>
<dbReference type="InterPro" id="IPR021812">
    <property type="entry name" value="DUF3391"/>
</dbReference>
<gene>
    <name evidence="2" type="ORF">G3R48_03055</name>
</gene>
<dbReference type="NCBIfam" id="TIGR00277">
    <property type="entry name" value="HDIG"/>
    <property type="match status" value="1"/>
</dbReference>
<comment type="caution">
    <text evidence="2">The sequence shown here is derived from an EMBL/GenBank/DDBJ whole genome shotgun (WGS) entry which is preliminary data.</text>
</comment>
<dbReference type="RefSeq" id="WP_153660428.1">
    <property type="nucleotide sequence ID" value="NZ_JAAIKR010000001.1"/>
</dbReference>
<dbReference type="CDD" id="cd00077">
    <property type="entry name" value="HDc"/>
    <property type="match status" value="1"/>
</dbReference>
<dbReference type="SUPFAM" id="SSF109604">
    <property type="entry name" value="HD-domain/PDEase-like"/>
    <property type="match status" value="1"/>
</dbReference>
<keyword evidence="3" id="KW-1185">Reference proteome</keyword>
<dbReference type="Gene3D" id="1.10.3210.10">
    <property type="entry name" value="Hypothetical protein af1432"/>
    <property type="match status" value="1"/>
</dbReference>
<dbReference type="PANTHER" id="PTHR43155">
    <property type="entry name" value="CYCLIC DI-GMP PHOSPHODIESTERASE PA4108-RELATED"/>
    <property type="match status" value="1"/>
</dbReference>
<proteinExistence type="predicted"/>
<evidence type="ECO:0000259" key="1">
    <source>
        <dbReference type="PROSITE" id="PS51832"/>
    </source>
</evidence>
<dbReference type="PANTHER" id="PTHR43155:SF2">
    <property type="entry name" value="CYCLIC DI-GMP PHOSPHODIESTERASE PA4108"/>
    <property type="match status" value="1"/>
</dbReference>
<dbReference type="InterPro" id="IPR003607">
    <property type="entry name" value="HD/PDEase_dom"/>
</dbReference>
<organism evidence="2 3">
    <name type="scientific">Shewanella intestini</name>
    <dbReference type="NCBI Taxonomy" id="2017544"/>
    <lineage>
        <taxon>Bacteria</taxon>
        <taxon>Pseudomonadati</taxon>
        <taxon>Pseudomonadota</taxon>
        <taxon>Gammaproteobacteria</taxon>
        <taxon>Alteromonadales</taxon>
        <taxon>Shewanellaceae</taxon>
        <taxon>Shewanella</taxon>
    </lineage>
</organism>
<evidence type="ECO:0000313" key="3">
    <source>
        <dbReference type="Proteomes" id="UP000811844"/>
    </source>
</evidence>
<dbReference type="Pfam" id="PF13487">
    <property type="entry name" value="HD_5"/>
    <property type="match status" value="1"/>
</dbReference>
<dbReference type="PROSITE" id="PS51832">
    <property type="entry name" value="HD_GYP"/>
    <property type="match status" value="1"/>
</dbReference>
<evidence type="ECO:0000313" key="2">
    <source>
        <dbReference type="EMBL" id="MBR9726972.1"/>
    </source>
</evidence>
<dbReference type="Pfam" id="PF11871">
    <property type="entry name" value="DUF3391"/>
    <property type="match status" value="1"/>
</dbReference>
<dbReference type="InterPro" id="IPR037522">
    <property type="entry name" value="HD_GYP_dom"/>
</dbReference>
<reference evidence="2 3" key="1">
    <citation type="submission" date="2020-02" db="EMBL/GenBank/DDBJ databases">
        <title>Shewanella WXL01 sp. nov., a marine bacterium isolated from green algae in Luhuitou Fringing Reef (Northern South China Sea).</title>
        <authorList>
            <person name="Wang X."/>
        </authorList>
    </citation>
    <scope>NUCLEOTIDE SEQUENCE [LARGE SCALE GENOMIC DNA]</scope>
    <source>
        <strain evidence="2 3">MCCC 1A01895</strain>
    </source>
</reference>
<feature type="domain" description="HD-GYP" evidence="1">
    <location>
        <begin position="134"/>
        <end position="330"/>
    </location>
</feature>
<protein>
    <submittedName>
        <fullName evidence="2">DUF3391 domain-containing protein</fullName>
    </submittedName>
</protein>
<sequence length="398" mass="44523">MAKSALTQIDVSQIVIGMTIKLPISWTNHPFFRSKVKIEKASQLLLLKGLDVKFVYLLDGHELLDAEAEELIEDTQSDSLEQPDNKVAARKSIRRGQQRFLQSVNESRNAFSKVVSDPDGAYREIATLVESLMAHLNSTDTPHLTLVGSHEKEMSVTQHGISVAVLSMLIANTIELPISDIRDIALGSMFHDIGKLKVPDNIRRKRGELTEHEANFLKMHPIFGHEMLSKNGQYPKAVMHIVKHHHEFIDGSGYPDGLNAATIPVTTQIVSLVNNFEQLLERYLSPQIALGVLFKSHKQKHDEKLVSQLVKVLGIYPPGTLVRLADGNFAKVMMTTSEVKKPHVWACSEHGEDATLRFLIEEDIDVVEAVKFENLPGSVLKTLQANNTISFYFSDFAF</sequence>
<name>A0ABS5HYZ9_9GAMM</name>
<dbReference type="Proteomes" id="UP000811844">
    <property type="component" value="Unassembled WGS sequence"/>
</dbReference>
<dbReference type="EMBL" id="JAAIKR010000001">
    <property type="protein sequence ID" value="MBR9726972.1"/>
    <property type="molecule type" value="Genomic_DNA"/>
</dbReference>
<dbReference type="InterPro" id="IPR006675">
    <property type="entry name" value="HDIG_dom"/>
</dbReference>